<name>A0ABT6N0X8_9SPHN</name>
<accession>A0ABT6N0X8</accession>
<organism evidence="2 3">
    <name type="scientific">Sphingomonas oryzagri</name>
    <dbReference type="NCBI Taxonomy" id="3042314"/>
    <lineage>
        <taxon>Bacteria</taxon>
        <taxon>Pseudomonadati</taxon>
        <taxon>Pseudomonadota</taxon>
        <taxon>Alphaproteobacteria</taxon>
        <taxon>Sphingomonadales</taxon>
        <taxon>Sphingomonadaceae</taxon>
        <taxon>Sphingomonas</taxon>
    </lineage>
</organism>
<evidence type="ECO:0000256" key="1">
    <source>
        <dbReference type="SAM" id="MobiDB-lite"/>
    </source>
</evidence>
<reference evidence="2" key="1">
    <citation type="submission" date="2023-04" db="EMBL/GenBank/DDBJ databases">
        <title>Sphingomonas sp. MAHUQ-71 isolated from rice field.</title>
        <authorList>
            <person name="Huq M.A."/>
        </authorList>
    </citation>
    <scope>NUCLEOTIDE SEQUENCE</scope>
    <source>
        <strain evidence="2">MAHUQ-71</strain>
    </source>
</reference>
<feature type="region of interest" description="Disordered" evidence="1">
    <location>
        <begin position="1"/>
        <end position="23"/>
    </location>
</feature>
<evidence type="ECO:0000313" key="2">
    <source>
        <dbReference type="EMBL" id="MDH7638955.1"/>
    </source>
</evidence>
<gene>
    <name evidence="2" type="ORF">QGN17_09455</name>
</gene>
<comment type="caution">
    <text evidence="2">The sequence shown here is derived from an EMBL/GenBank/DDBJ whole genome shotgun (WGS) entry which is preliminary data.</text>
</comment>
<feature type="compositionally biased region" description="Pro residues" evidence="1">
    <location>
        <begin position="1"/>
        <end position="10"/>
    </location>
</feature>
<dbReference type="RefSeq" id="WP_281044227.1">
    <property type="nucleotide sequence ID" value="NZ_JARYGZ010000001.1"/>
</dbReference>
<dbReference type="EMBL" id="JARYGZ010000001">
    <property type="protein sequence ID" value="MDH7638955.1"/>
    <property type="molecule type" value="Genomic_DNA"/>
</dbReference>
<protein>
    <submittedName>
        <fullName evidence="2">Uncharacterized protein</fullName>
    </submittedName>
</protein>
<keyword evidence="3" id="KW-1185">Reference proteome</keyword>
<proteinExistence type="predicted"/>
<dbReference type="Proteomes" id="UP001160625">
    <property type="component" value="Unassembled WGS sequence"/>
</dbReference>
<evidence type="ECO:0000313" key="3">
    <source>
        <dbReference type="Proteomes" id="UP001160625"/>
    </source>
</evidence>
<sequence>MPIWNDPPQPAQAAPPGVTDTSAQGSITRYAMENHTHASKARKQIVVMGSAATTYTWTYPTAFGAGVTPVVSGIVQVPAGNQDLFNVQVLGTPTNTQCQFQINRVSAGLLSLLLGALSINPTPIAATLHMIALEP</sequence>